<reference evidence="4 5" key="1">
    <citation type="submission" date="2015-09" db="EMBL/GenBank/DDBJ databases">
        <title>A metagenomics-based metabolic model of nitrate-dependent anaerobic oxidation of methane by Methanoperedens-like archaea.</title>
        <authorList>
            <person name="Arshad A."/>
            <person name="Speth D.R."/>
            <person name="De Graaf R.M."/>
            <person name="Op Den Camp H.J."/>
            <person name="Jetten M.S."/>
            <person name="Welte C.U."/>
        </authorList>
    </citation>
    <scope>NUCLEOTIDE SEQUENCE [LARGE SCALE GENOMIC DNA]</scope>
</reference>
<evidence type="ECO:0000313" key="4">
    <source>
        <dbReference type="EMBL" id="KPQ43594.1"/>
    </source>
</evidence>
<organism evidence="4 5">
    <name type="scientific">Candidatus Methanoperedens nitratireducens</name>
    <dbReference type="NCBI Taxonomy" id="1392998"/>
    <lineage>
        <taxon>Archaea</taxon>
        <taxon>Methanobacteriati</taxon>
        <taxon>Methanobacteriota</taxon>
        <taxon>Stenosarchaea group</taxon>
        <taxon>Methanomicrobia</taxon>
        <taxon>Methanosarcinales</taxon>
        <taxon>ANME-2 cluster</taxon>
        <taxon>Candidatus Methanoperedentaceae</taxon>
        <taxon>Candidatus Methanoperedens</taxon>
    </lineage>
</organism>
<dbReference type="GO" id="GO:0016301">
    <property type="term" value="F:kinase activity"/>
    <property type="evidence" value="ECO:0007669"/>
    <property type="project" value="UniProtKB-KW"/>
</dbReference>
<feature type="domain" description="HAMP" evidence="3">
    <location>
        <begin position="207"/>
        <end position="259"/>
    </location>
</feature>
<dbReference type="PANTHER" id="PTHR32089:SF112">
    <property type="entry name" value="LYSOZYME-LIKE PROTEIN-RELATED"/>
    <property type="match status" value="1"/>
</dbReference>
<evidence type="ECO:0000256" key="2">
    <source>
        <dbReference type="SAM" id="Phobius"/>
    </source>
</evidence>
<dbReference type="CDD" id="cd06225">
    <property type="entry name" value="HAMP"/>
    <property type="match status" value="1"/>
</dbReference>
<evidence type="ECO:0000259" key="3">
    <source>
        <dbReference type="PROSITE" id="PS50885"/>
    </source>
</evidence>
<dbReference type="PANTHER" id="PTHR32089">
    <property type="entry name" value="METHYL-ACCEPTING CHEMOTAXIS PROTEIN MCPB"/>
    <property type="match status" value="1"/>
</dbReference>
<dbReference type="SUPFAM" id="SSF158472">
    <property type="entry name" value="HAMP domain-like"/>
    <property type="match status" value="1"/>
</dbReference>
<evidence type="ECO:0000313" key="5">
    <source>
        <dbReference type="Proteomes" id="UP000050360"/>
    </source>
</evidence>
<comment type="caution">
    <text evidence="4">The sequence shown here is derived from an EMBL/GenBank/DDBJ whole genome shotgun (WGS) entry which is preliminary data.</text>
</comment>
<dbReference type="Pfam" id="PF00672">
    <property type="entry name" value="HAMP"/>
    <property type="match status" value="1"/>
</dbReference>
<dbReference type="Proteomes" id="UP000050360">
    <property type="component" value="Unassembled WGS sequence"/>
</dbReference>
<keyword evidence="4" id="KW-0808">Transferase</keyword>
<dbReference type="EMBL" id="LKCM01000137">
    <property type="protein sequence ID" value="KPQ43594.1"/>
    <property type="molecule type" value="Genomic_DNA"/>
</dbReference>
<dbReference type="GO" id="GO:0007165">
    <property type="term" value="P:signal transduction"/>
    <property type="evidence" value="ECO:0007669"/>
    <property type="project" value="InterPro"/>
</dbReference>
<keyword evidence="2" id="KW-0472">Membrane</keyword>
<dbReference type="GO" id="GO:0016020">
    <property type="term" value="C:membrane"/>
    <property type="evidence" value="ECO:0007669"/>
    <property type="project" value="InterPro"/>
</dbReference>
<proteinExistence type="inferred from homology"/>
<sequence length="270" mass="29660">MKIMYKLMSGFILLVLIFAIAGATVISNLDVIKAVNSDVGSDFSINQYATNYERGATKVQVGTFLYAQDSQAMGKQLIDEGKEAMAQNRDNLKNILKDDATRNELNELERIEVLALAASDQVVARVKNPDKDASIQEKHLKQDMHFLEARVDALNLKLGTFVDKTQEDMSLSLKVAQESGDKTTTITIYAIAISLLIALVVSFVAAKMITDPVKNLTSVANKVSKGDMTEKVEVSSSDEIGDLADSFRRMINAFKVMEAMSKEDNTPPRG</sequence>
<dbReference type="Gene3D" id="6.10.340.10">
    <property type="match status" value="1"/>
</dbReference>
<accession>A0A0N8KR05</accession>
<dbReference type="AlphaFoldDB" id="A0A0N8KR05"/>
<dbReference type="InterPro" id="IPR003660">
    <property type="entry name" value="HAMP_dom"/>
</dbReference>
<dbReference type="SMART" id="SM00304">
    <property type="entry name" value="HAMP"/>
    <property type="match status" value="1"/>
</dbReference>
<keyword evidence="4" id="KW-0418">Kinase</keyword>
<evidence type="ECO:0000256" key="1">
    <source>
        <dbReference type="ARBA" id="ARBA00029447"/>
    </source>
</evidence>
<keyword evidence="2" id="KW-1133">Transmembrane helix</keyword>
<name>A0A0N8KR05_9EURY</name>
<comment type="similarity">
    <text evidence="1">Belongs to the methyl-accepting chemotaxis (MCP) protein family.</text>
</comment>
<gene>
    <name evidence="4" type="ORF">MPEBLZ_01777</name>
</gene>
<feature type="transmembrane region" description="Helical" evidence="2">
    <location>
        <begin position="186"/>
        <end position="206"/>
    </location>
</feature>
<dbReference type="PROSITE" id="PS50885">
    <property type="entry name" value="HAMP"/>
    <property type="match status" value="1"/>
</dbReference>
<keyword evidence="2" id="KW-0812">Transmembrane</keyword>
<protein>
    <submittedName>
        <fullName evidence="4">Signal transduction histidine-protein kinase BaeS</fullName>
    </submittedName>
</protein>